<protein>
    <recommendedName>
        <fullName evidence="6">Fibronectin type-III domain-containing protein</fullName>
    </recommendedName>
</protein>
<evidence type="ECO:0000313" key="4">
    <source>
        <dbReference type="Proteomes" id="UP000471190"/>
    </source>
</evidence>
<name>A0A6P1C9D0_RHITR</name>
<evidence type="ECO:0000313" key="2">
    <source>
        <dbReference type="EMBL" id="MBB6492866.1"/>
    </source>
</evidence>
<organism evidence="3 4">
    <name type="scientific">Rhizobium tropici</name>
    <dbReference type="NCBI Taxonomy" id="398"/>
    <lineage>
        <taxon>Bacteria</taxon>
        <taxon>Pseudomonadati</taxon>
        <taxon>Pseudomonadota</taxon>
        <taxon>Alphaproteobacteria</taxon>
        <taxon>Hyphomicrobiales</taxon>
        <taxon>Rhizobiaceae</taxon>
        <taxon>Rhizobium/Agrobacterium group</taxon>
        <taxon>Rhizobium</taxon>
    </lineage>
</organism>
<gene>
    <name evidence="2" type="ORF">GGD45_003274</name>
    <name evidence="3" type="ORF">GXW80_20350</name>
</gene>
<feature type="region of interest" description="Disordered" evidence="1">
    <location>
        <begin position="613"/>
        <end position="633"/>
    </location>
</feature>
<dbReference type="EMBL" id="JAADZA010000025">
    <property type="protein sequence ID" value="NEV13347.1"/>
    <property type="molecule type" value="Genomic_DNA"/>
</dbReference>
<dbReference type="Proteomes" id="UP000526625">
    <property type="component" value="Unassembled WGS sequence"/>
</dbReference>
<dbReference type="Proteomes" id="UP000471190">
    <property type="component" value="Unassembled WGS sequence"/>
</dbReference>
<proteinExistence type="predicted"/>
<reference evidence="3 4" key="1">
    <citation type="submission" date="2020-02" db="EMBL/GenBank/DDBJ databases">
        <title>Draft genome sequence of Rhizobium tropici.</title>
        <authorList>
            <person name="Khayi S."/>
            <person name="Jemo M."/>
        </authorList>
    </citation>
    <scope>NUCLEOTIDE SEQUENCE [LARGE SCALE GENOMIC DNA]</scope>
    <source>
        <strain evidence="3 4">A12</strain>
    </source>
</reference>
<evidence type="ECO:0000313" key="5">
    <source>
        <dbReference type="Proteomes" id="UP000526625"/>
    </source>
</evidence>
<dbReference type="RefSeq" id="WP_041677395.1">
    <property type="nucleotide sequence ID" value="NZ_JAADZA010000025.1"/>
</dbReference>
<evidence type="ECO:0008006" key="6">
    <source>
        <dbReference type="Google" id="ProtNLM"/>
    </source>
</evidence>
<dbReference type="EMBL" id="JACHBF010000008">
    <property type="protein sequence ID" value="MBB6492866.1"/>
    <property type="molecule type" value="Genomic_DNA"/>
</dbReference>
<evidence type="ECO:0000256" key="1">
    <source>
        <dbReference type="SAM" id="MobiDB-lite"/>
    </source>
</evidence>
<keyword evidence="5" id="KW-1185">Reference proteome</keyword>
<comment type="caution">
    <text evidence="3">The sequence shown here is derived from an EMBL/GenBank/DDBJ whole genome shotgun (WGS) entry which is preliminary data.</text>
</comment>
<reference evidence="2 5" key="2">
    <citation type="submission" date="2020-08" db="EMBL/GenBank/DDBJ databases">
        <title>Genomic Encyclopedia of Type Strains, Phase IV (KMG-V): Genome sequencing to study the core and pangenomes of soil and plant-associated prokaryotes.</title>
        <authorList>
            <person name="Whitman W."/>
        </authorList>
    </citation>
    <scope>NUCLEOTIDE SEQUENCE [LARGE SCALE GENOMIC DNA]</scope>
    <source>
        <strain evidence="2 5">SEMIA 4059</strain>
    </source>
</reference>
<dbReference type="AlphaFoldDB" id="A0A6P1C9D0"/>
<sequence>MSMHHQRMLVRYGLSSCTSLYSQVVFDPIFTPLFTAVFSSLGLTVGTGLTTAVTISSAIATTALAVGIQALMAPKPPDPESGRVPKVQSTPFRIWSIGRNRLAGAYMLWEASGDYLYAVQALVGHRVKSINRYWLHDDEVFLDANGYTTNDDNGRYGNNVRLLTRIGLSTETAYAPLVAKLTSAGVWTNNHRGDQQASIAMIAESTAAKNQNKRFPYGAPQVSAEVDGALCWDFRDSSQSPTDPNTWTWTRNPVIQLCWHECFNEFGNRRDYRSAILPVIDMWTEEANICDEDIPRAAGGTEKRYECSGWDTTENGPKVGTNAILAACDGWMCERGDGALLLTVGKFRESRVETLADVDLVGHQIQYDVLFEEECNRLVPKFTYPDTGYSSCDTDFFEDAAAQLTAGRVLSQDGDYRYCQQWRQARRLGIRDWRRLQQKVKGTLDVRFSGLNAIYSRWVRLATPIRLPRLDGKVIENRRSTLAITRGGFTMEIIQHPDNIDDWNPVTDEGQQPPVPNTLGTAEIPPGIINTVEAKANGGSVYLRVLIVDPESESLTPVVFYRLRDTGGGSPGTWIEQQFPDVTPSGGFIELNTGAVPVDVDLDVQVGYIGSNGSYGPRSPTEEVHTTADPTPPGPVIGVTATGAVGQATFNWTAPNSSNYAGARLYWNTSNNFATATIVSPPEYGAPSTPDSRIVTGISAGTRYGWVVSINRSGIEGTSVPTGAFTVS</sequence>
<evidence type="ECO:0000313" key="3">
    <source>
        <dbReference type="EMBL" id="NEV13347.1"/>
    </source>
</evidence>
<accession>A0A6P1C9D0</accession>